<keyword evidence="2" id="KW-0472">Membrane</keyword>
<keyword evidence="4" id="KW-1185">Reference proteome</keyword>
<keyword evidence="2" id="KW-0812">Transmembrane</keyword>
<evidence type="ECO:0000313" key="4">
    <source>
        <dbReference type="Proteomes" id="UP000049472"/>
    </source>
</evidence>
<dbReference type="Proteomes" id="UP000049472">
    <property type="component" value="Unassembled WGS sequence"/>
</dbReference>
<name>A0A0M6WJ66_9FIRM</name>
<dbReference type="EMBL" id="CVRQ01000017">
    <property type="protein sequence ID" value="CRL36282.1"/>
    <property type="molecule type" value="Genomic_DNA"/>
</dbReference>
<organism evidence="3 4">
    <name type="scientific">Agathobacter rectalis</name>
    <dbReference type="NCBI Taxonomy" id="39491"/>
    <lineage>
        <taxon>Bacteria</taxon>
        <taxon>Bacillati</taxon>
        <taxon>Bacillota</taxon>
        <taxon>Clostridia</taxon>
        <taxon>Lachnospirales</taxon>
        <taxon>Lachnospiraceae</taxon>
        <taxon>Agathobacter</taxon>
    </lineage>
</organism>
<feature type="coiled-coil region" evidence="1">
    <location>
        <begin position="66"/>
        <end position="237"/>
    </location>
</feature>
<evidence type="ECO:0008006" key="5">
    <source>
        <dbReference type="Google" id="ProtNLM"/>
    </source>
</evidence>
<accession>A0A0M6WJ66</accession>
<gene>
    <name evidence="3" type="ORF">T1815_12921</name>
</gene>
<protein>
    <recommendedName>
        <fullName evidence="5">Phage tail tape measure protein</fullName>
    </recommendedName>
</protein>
<evidence type="ECO:0000313" key="3">
    <source>
        <dbReference type="EMBL" id="CRL36282.1"/>
    </source>
</evidence>
<keyword evidence="2" id="KW-1133">Transmembrane helix</keyword>
<evidence type="ECO:0000256" key="2">
    <source>
        <dbReference type="SAM" id="Phobius"/>
    </source>
</evidence>
<evidence type="ECO:0000256" key="1">
    <source>
        <dbReference type="SAM" id="Coils"/>
    </source>
</evidence>
<feature type="transmembrane region" description="Helical" evidence="2">
    <location>
        <begin position="542"/>
        <end position="564"/>
    </location>
</feature>
<dbReference type="AlphaFoldDB" id="A0A0M6WJ66"/>
<reference evidence="4" key="1">
    <citation type="submission" date="2015-05" db="EMBL/GenBank/DDBJ databases">
        <authorList>
            <consortium name="Pathogen Informatics"/>
        </authorList>
    </citation>
    <scope>NUCLEOTIDE SEQUENCE [LARGE SCALE GENOMIC DNA]</scope>
    <source>
        <strain evidence="4">T1-815</strain>
    </source>
</reference>
<proteinExistence type="predicted"/>
<sequence length="733" mass="79215">MADELKRVGLVFKADGAADFQKTMQQVNTAVQENSNSFKLAKAAWDDSTTAVEKLKDRQEYLAKQTDVYSDKVEILKRELEEMKSAENRNEDAVRKKQNQLTSAQISLTKYQKGLAEVTEELESGAAESKEQIRKLSDKIAESTDKITANEIEIEALKSKYDDHIKSIVKYKDEQKYLSNQTENYERILESLKKQLDILKSAENKDEKAIQDKKNEINETTTKLNGYKSKLEDVEQKLKSGAAVTEGYAEKVQAFGNKAKETGDKFSGISTAAAGIVAATAATVPATAEYRKIMGSLEVSSQNAGYTAEQTAESYRTLYGVLADDQTAATTTANLQALGLSQEELSTVIEGTIGAWATYGDSIPIDGLAESINETVKTSTVTGTFADMLNWAGTSEDAFNEKLAACGSESERVNLVMQEMANQGLVDAGKKWQENNKNLVDGNKATADFQQATAELADTVAPLITKITELVAGLIEEFNQLSPEGQRLIAGCVLVVAAVGPVFSIISKVAGGVSSLIGIISKIAPVLGPIKTGFAAVNAVMAANPILIIIAAVAALIAIFVTLYNKCEWFRDGVNAIFGAVADFIKGTIDKIKGFFDFDWKLPKIKLPHFKASGEWSLSPLKVPKISVDWYANGGILNSPTIFGANGDSLMGGGEAGKEAVLPIKLLKDYIREENDANNATLAAMIVEAFKSISMTAENNIYIGDKKSITLLTNLVLKQMANKTLATQGAKGK</sequence>
<dbReference type="RefSeq" id="WP_055061583.1">
    <property type="nucleotide sequence ID" value="NZ_CVRQ01000017.1"/>
</dbReference>
<dbReference type="SUPFAM" id="SSF57997">
    <property type="entry name" value="Tropomyosin"/>
    <property type="match status" value="1"/>
</dbReference>
<keyword evidence="1" id="KW-0175">Coiled coil</keyword>